<dbReference type="OrthoDB" id="6162963at2759"/>
<dbReference type="InterPro" id="IPR027816">
    <property type="entry name" value="MAJIN"/>
</dbReference>
<dbReference type="Proteomes" id="UP000190648">
    <property type="component" value="Unassembled WGS sequence"/>
</dbReference>
<comment type="caution">
    <text evidence="1">The sequence shown here is derived from an EMBL/GenBank/DDBJ whole genome shotgun (WGS) entry which is preliminary data.</text>
</comment>
<name>A0A1V4J200_PATFA</name>
<reference evidence="1 2" key="1">
    <citation type="submission" date="2016-02" db="EMBL/GenBank/DDBJ databases">
        <title>Band-tailed pigeon sequencing and assembly.</title>
        <authorList>
            <person name="Soares A.E."/>
            <person name="Novak B.J."/>
            <person name="Rice E.S."/>
            <person name="O'Connell B."/>
            <person name="Chang D."/>
            <person name="Weber S."/>
            <person name="Shapiro B."/>
        </authorList>
    </citation>
    <scope>NUCLEOTIDE SEQUENCE [LARGE SCALE GENOMIC DNA]</scope>
    <source>
        <strain evidence="1">BTP2013</strain>
        <tissue evidence="1">Blood</tissue>
    </source>
</reference>
<evidence type="ECO:0000313" key="1">
    <source>
        <dbReference type="EMBL" id="OPJ66318.1"/>
    </source>
</evidence>
<dbReference type="PANTHER" id="PTHR35824">
    <property type="entry name" value="MEMBRANE-ANCHORED JUNCTION PROTEIN MAJIN"/>
    <property type="match status" value="1"/>
</dbReference>
<gene>
    <name evidence="1" type="ORF">AV530_000166</name>
</gene>
<organism evidence="1 2">
    <name type="scientific">Patagioenas fasciata monilis</name>
    <dbReference type="NCBI Taxonomy" id="372326"/>
    <lineage>
        <taxon>Eukaryota</taxon>
        <taxon>Metazoa</taxon>
        <taxon>Chordata</taxon>
        <taxon>Craniata</taxon>
        <taxon>Vertebrata</taxon>
        <taxon>Euteleostomi</taxon>
        <taxon>Archelosauria</taxon>
        <taxon>Archosauria</taxon>
        <taxon>Dinosauria</taxon>
        <taxon>Saurischia</taxon>
        <taxon>Theropoda</taxon>
        <taxon>Coelurosauria</taxon>
        <taxon>Aves</taxon>
        <taxon>Neognathae</taxon>
        <taxon>Neoaves</taxon>
        <taxon>Columbimorphae</taxon>
        <taxon>Columbiformes</taxon>
        <taxon>Columbidae</taxon>
        <taxon>Patagioenas</taxon>
    </lineage>
</organism>
<dbReference type="GO" id="GO:0070197">
    <property type="term" value="P:meiotic attachment of telomere to nuclear envelope"/>
    <property type="evidence" value="ECO:0007669"/>
    <property type="project" value="TreeGrafter"/>
</dbReference>
<proteinExistence type="predicted"/>
<dbReference type="PANTHER" id="PTHR35824:SF1">
    <property type="entry name" value="MEMBRANE-ANCHORED JUNCTION PROTEIN"/>
    <property type="match status" value="1"/>
</dbReference>
<evidence type="ECO:0000313" key="2">
    <source>
        <dbReference type="Proteomes" id="UP000190648"/>
    </source>
</evidence>
<protein>
    <recommendedName>
        <fullName evidence="3">Membrane-anchored junction protein</fullName>
    </recommendedName>
</protein>
<evidence type="ECO:0008006" key="3">
    <source>
        <dbReference type="Google" id="ProtNLM"/>
    </source>
</evidence>
<dbReference type="AlphaFoldDB" id="A0A1V4J200"/>
<accession>A0A1V4J200</accession>
<dbReference type="GO" id="GO:0003677">
    <property type="term" value="F:DNA binding"/>
    <property type="evidence" value="ECO:0007669"/>
    <property type="project" value="InterPro"/>
</dbReference>
<sequence>MEECLAVHIVQLTLHLMRYNLVLALIQEILADIQGESKMSLKPFTYPLPETRFLHAGRLVYKFKIRYGNFSSVPDLDNTERAVKELEEAVRVILGNLDDLHPFSTDHFTIFPYLSKWERVSKMRFKHENVHLVPYPYICTMYLELNSFQQNMSCGKDINKTSYERVKKRNEMSESHALKETMKRRRVEVRAESSCPQSGLDRTGAECVHHKSKTKHGLEMNSSKEDGCEFSPASLTTGCNQVSSWRPVESTLEQRAATGQAEGAMQLLQQMDEMANKGNMESEGRSLSKFWRSIIFSPLQHLFGGKN</sequence>
<dbReference type="GO" id="GO:0007129">
    <property type="term" value="P:homologous chromosome pairing at meiosis"/>
    <property type="evidence" value="ECO:0007669"/>
    <property type="project" value="TreeGrafter"/>
</dbReference>
<keyword evidence="2" id="KW-1185">Reference proteome</keyword>
<dbReference type="EMBL" id="LSYS01009508">
    <property type="protein sequence ID" value="OPJ66318.1"/>
    <property type="molecule type" value="Genomic_DNA"/>
</dbReference>
<dbReference type="GO" id="GO:0005637">
    <property type="term" value="C:nuclear inner membrane"/>
    <property type="evidence" value="ECO:0007669"/>
    <property type="project" value="TreeGrafter"/>
</dbReference>
<dbReference type="Pfam" id="PF15077">
    <property type="entry name" value="MAJIN"/>
    <property type="match status" value="1"/>
</dbReference>